<dbReference type="AlphaFoldDB" id="A0AAN6ZSQ2"/>
<name>A0AAN6ZSQ2_9PEZI</name>
<accession>A0AAN6ZSQ2</accession>
<reference evidence="2" key="2">
    <citation type="submission" date="2023-05" db="EMBL/GenBank/DDBJ databases">
        <authorList>
            <consortium name="Lawrence Berkeley National Laboratory"/>
            <person name="Steindorff A."/>
            <person name="Hensen N."/>
            <person name="Bonometti L."/>
            <person name="Westerberg I."/>
            <person name="Brannstrom I.O."/>
            <person name="Guillou S."/>
            <person name="Cros-Aarteil S."/>
            <person name="Calhoun S."/>
            <person name="Haridas S."/>
            <person name="Kuo A."/>
            <person name="Mondo S."/>
            <person name="Pangilinan J."/>
            <person name="Riley R."/>
            <person name="Labutti K."/>
            <person name="Andreopoulos B."/>
            <person name="Lipzen A."/>
            <person name="Chen C."/>
            <person name="Yanf M."/>
            <person name="Daum C."/>
            <person name="Ng V."/>
            <person name="Clum A."/>
            <person name="Ohm R."/>
            <person name="Martin F."/>
            <person name="Silar P."/>
            <person name="Natvig D."/>
            <person name="Lalanne C."/>
            <person name="Gautier V."/>
            <person name="Ament-Velasquez S.L."/>
            <person name="Kruys A."/>
            <person name="Hutchinson M.I."/>
            <person name="Powell A.J."/>
            <person name="Barry K."/>
            <person name="Miller A.N."/>
            <person name="Grigoriev I.V."/>
            <person name="Debuchy R."/>
            <person name="Gladieux P."/>
            <person name="Thoren M.H."/>
            <person name="Johannesson H."/>
        </authorList>
    </citation>
    <scope>NUCLEOTIDE SEQUENCE</scope>
    <source>
        <strain evidence="2">CBS 538.74</strain>
    </source>
</reference>
<proteinExistence type="predicted"/>
<evidence type="ECO:0000313" key="3">
    <source>
        <dbReference type="Proteomes" id="UP001302745"/>
    </source>
</evidence>
<comment type="caution">
    <text evidence="2">The sequence shown here is derived from an EMBL/GenBank/DDBJ whole genome shotgun (WGS) entry which is preliminary data.</text>
</comment>
<keyword evidence="3" id="KW-1185">Reference proteome</keyword>
<dbReference type="EMBL" id="MU857251">
    <property type="protein sequence ID" value="KAK4148823.1"/>
    <property type="molecule type" value="Genomic_DNA"/>
</dbReference>
<protein>
    <submittedName>
        <fullName evidence="2">Uncharacterized protein</fullName>
    </submittedName>
</protein>
<feature type="region of interest" description="Disordered" evidence="1">
    <location>
        <begin position="15"/>
        <end position="50"/>
    </location>
</feature>
<reference evidence="2" key="1">
    <citation type="journal article" date="2023" name="Mol. Phylogenet. Evol.">
        <title>Genome-scale phylogeny and comparative genomics of the fungal order Sordariales.</title>
        <authorList>
            <person name="Hensen N."/>
            <person name="Bonometti L."/>
            <person name="Westerberg I."/>
            <person name="Brannstrom I.O."/>
            <person name="Guillou S."/>
            <person name="Cros-Aarteil S."/>
            <person name="Calhoun S."/>
            <person name="Haridas S."/>
            <person name="Kuo A."/>
            <person name="Mondo S."/>
            <person name="Pangilinan J."/>
            <person name="Riley R."/>
            <person name="LaButti K."/>
            <person name="Andreopoulos B."/>
            <person name="Lipzen A."/>
            <person name="Chen C."/>
            <person name="Yan M."/>
            <person name="Daum C."/>
            <person name="Ng V."/>
            <person name="Clum A."/>
            <person name="Steindorff A."/>
            <person name="Ohm R.A."/>
            <person name="Martin F."/>
            <person name="Silar P."/>
            <person name="Natvig D.O."/>
            <person name="Lalanne C."/>
            <person name="Gautier V."/>
            <person name="Ament-Velasquez S.L."/>
            <person name="Kruys A."/>
            <person name="Hutchinson M.I."/>
            <person name="Powell A.J."/>
            <person name="Barry K."/>
            <person name="Miller A.N."/>
            <person name="Grigoriev I.V."/>
            <person name="Debuchy R."/>
            <person name="Gladieux P."/>
            <person name="Hiltunen Thoren M."/>
            <person name="Johannesson H."/>
        </authorList>
    </citation>
    <scope>NUCLEOTIDE SEQUENCE</scope>
    <source>
        <strain evidence="2">CBS 538.74</strain>
    </source>
</reference>
<sequence>MANLDFDISQWYNEDDLDYRTPDPPVFDSRGTSPAHTNQPQRGGPGLPLLQLADWDPNLPYDESPPTCIHYSIEWKLLLKKGRLSKLTNDTEQNLVLAPGAFWDQTLKSKLQQLLTKKMPRNKCYEPDETNVVVSVTDRSQRDLTKRFDELEIDWEVVEDQLMAWSHLLRDGKRLRIDISVIYKEANQPVAVRTQQITRRGGVTAIQLAERAELLEEQEASGLTTVWKEVYTLMRCTGPPCQGTYCWRDPDNRKHYKLDTSVLTKLVDYAEEGNTLRTHGDVPPWIRELIYAKDQQDSERRKRKRQASVSESLPPIHITNVLRARCNQDSAGCSTVSAPETREEARIRYTTQLDIPQPIDKSLHRYCEWLCARVTDPVWKDGYRVARKIALEEGLDLERLFSAQDVETKSLIEKGVKRGIAIQFVSKVKAWLEEVEA</sequence>
<evidence type="ECO:0000313" key="2">
    <source>
        <dbReference type="EMBL" id="KAK4148823.1"/>
    </source>
</evidence>
<feature type="compositionally biased region" description="Low complexity" evidence="1">
    <location>
        <begin position="39"/>
        <end position="50"/>
    </location>
</feature>
<evidence type="ECO:0000256" key="1">
    <source>
        <dbReference type="SAM" id="MobiDB-lite"/>
    </source>
</evidence>
<dbReference type="Proteomes" id="UP001302745">
    <property type="component" value="Unassembled WGS sequence"/>
</dbReference>
<gene>
    <name evidence="2" type="ORF">C8A00DRAFT_19406</name>
</gene>
<organism evidence="2 3">
    <name type="scientific">Chaetomidium leptoderma</name>
    <dbReference type="NCBI Taxonomy" id="669021"/>
    <lineage>
        <taxon>Eukaryota</taxon>
        <taxon>Fungi</taxon>
        <taxon>Dikarya</taxon>
        <taxon>Ascomycota</taxon>
        <taxon>Pezizomycotina</taxon>
        <taxon>Sordariomycetes</taxon>
        <taxon>Sordariomycetidae</taxon>
        <taxon>Sordariales</taxon>
        <taxon>Chaetomiaceae</taxon>
        <taxon>Chaetomidium</taxon>
    </lineage>
</organism>